<reference evidence="2 3" key="1">
    <citation type="submission" date="2022-03" db="EMBL/GenBank/DDBJ databases">
        <title>Genome data of Colletotrichum spp.</title>
        <authorList>
            <person name="Utami Y.D."/>
            <person name="Hiruma K."/>
        </authorList>
    </citation>
    <scope>NUCLEOTIDE SEQUENCE [LARGE SCALE GENOMIC DNA]</scope>
    <source>
        <strain evidence="2 3">MAFF 239500</strain>
    </source>
</reference>
<accession>A0AA37P2N2</accession>
<name>A0AA37P2N2_9PEZI</name>
<keyword evidence="3" id="KW-1185">Reference proteome</keyword>
<dbReference type="RefSeq" id="XP_049129128.1">
    <property type="nucleotide sequence ID" value="XM_049273171.1"/>
</dbReference>
<protein>
    <submittedName>
        <fullName evidence="2">Uncharacterized protein</fullName>
    </submittedName>
</protein>
<comment type="caution">
    <text evidence="2">The sequence shown here is derived from an EMBL/GenBank/DDBJ whole genome shotgun (WGS) entry which is preliminary data.</text>
</comment>
<sequence>MHNTKTTIDPDARVPVEWHLTRVALLQLVWELDFAGLPDDFDNYDVANNICVLMVNGVKHPDYALLNEDVYFNSHAAGAALQDTWPNDPAQKRWVESAGLVLEGANSTRVATPEELRDHLGFEESADNSCSREIKKLKDMARNFRDKAERAANSAAEAPAPGLTPVSEHNIIQVPRPSQSGRSFDSDIPMYTGV</sequence>
<evidence type="ECO:0000313" key="3">
    <source>
        <dbReference type="Proteomes" id="UP001055115"/>
    </source>
</evidence>
<dbReference type="AlphaFoldDB" id="A0AA37P2N2"/>
<evidence type="ECO:0000313" key="2">
    <source>
        <dbReference type="EMBL" id="GKT46778.1"/>
    </source>
</evidence>
<evidence type="ECO:0000256" key="1">
    <source>
        <dbReference type="SAM" id="MobiDB-lite"/>
    </source>
</evidence>
<organism evidence="2 3">
    <name type="scientific">Colletotrichum spaethianum</name>
    <dbReference type="NCBI Taxonomy" id="700344"/>
    <lineage>
        <taxon>Eukaryota</taxon>
        <taxon>Fungi</taxon>
        <taxon>Dikarya</taxon>
        <taxon>Ascomycota</taxon>
        <taxon>Pezizomycotina</taxon>
        <taxon>Sordariomycetes</taxon>
        <taxon>Hypocreomycetidae</taxon>
        <taxon>Glomerellales</taxon>
        <taxon>Glomerellaceae</taxon>
        <taxon>Colletotrichum</taxon>
        <taxon>Colletotrichum spaethianum species complex</taxon>
    </lineage>
</organism>
<dbReference type="EMBL" id="BQXU01000017">
    <property type="protein sequence ID" value="GKT46778.1"/>
    <property type="molecule type" value="Genomic_DNA"/>
</dbReference>
<dbReference type="Proteomes" id="UP001055115">
    <property type="component" value="Unassembled WGS sequence"/>
</dbReference>
<gene>
    <name evidence="2" type="ORF">ColSpa_06959</name>
</gene>
<dbReference type="GeneID" id="73327761"/>
<feature type="region of interest" description="Disordered" evidence="1">
    <location>
        <begin position="174"/>
        <end position="194"/>
    </location>
</feature>
<proteinExistence type="predicted"/>